<reference evidence="5" key="1">
    <citation type="submission" date="2022-01" db="EMBL/GenBank/DDBJ databases">
        <authorList>
            <person name="King R."/>
        </authorList>
    </citation>
    <scope>NUCLEOTIDE SEQUENCE</scope>
</reference>
<dbReference type="GO" id="GO:0000027">
    <property type="term" value="P:ribosomal large subunit assembly"/>
    <property type="evidence" value="ECO:0007669"/>
    <property type="project" value="TreeGrafter"/>
</dbReference>
<dbReference type="PANTHER" id="PTHR48103">
    <property type="entry name" value="MIDASIN-RELATED"/>
    <property type="match status" value="1"/>
</dbReference>
<feature type="domain" description="VWFA" evidence="4">
    <location>
        <begin position="2640"/>
        <end position="2831"/>
    </location>
</feature>
<feature type="compositionally biased region" description="Basic and acidic residues" evidence="3">
    <location>
        <begin position="2316"/>
        <end position="2332"/>
    </location>
</feature>
<dbReference type="Proteomes" id="UP001152798">
    <property type="component" value="Chromosome 5"/>
</dbReference>
<sequence length="2842" mass="324307">MERLQPRLKGHEVYEKMMITSNIVSGCILRFNQYQKDIPWDMRHVSTIVPFSESWTFENKMITLIYYQFMCKTTNDEGIEVSHKNWRIMSALEYSKACGKGQIDDWPLQTPLIKSLYNLLMIVDYVVTTALSTNDVKLQDKLCARFIYGIAWRFKLSHAARRKLFLPNEKQPLLPLVNEDVVSLLELHYGWFRKHTYPIILKLIGKIADEPRNGISLSQLVKEIDESLNFMHTSLLPVARKFRKNLTLPQPKTCPNQCDFAKLVHSFNSKVGLWNASNNNVVDKTNFLACSKGQKTRKMLLQATITIHENKDLSAMPSMIKEIEASINSSSQCSNSGIKEITTVKLWPVLELVCLQLNSAMRKSFWTTEQTNDVSQCVIDSASSWYRLIDSIPPIAAALIQTISCRSIIPTEKEHVELNYFLFEHFNRSIALTSPITWLNWDETSSLTEDQIILESKALYGMHTPLYSLFLSKIFSNSSQNKDSPTFSLKAHKNTRKLFHLIKILLWRNLPGIFSPILDCSENDLICIKNNFTKLVKNFTAVVNSKIRDVSAIEGGEDLQRVFGRLKLELEEISRGGLLLQNQQRPEKTITAYIFKLHQITSEMKEGKSNVEKSMSCGLGWAYLGFLKLKLFSLLELVDPVKKKAIKMQYMSEEVSELHKLLSAEELMKITIGAPLSWPLKEQHEGRINELGKKYKGFDQSVAVRPATSLYSDIVKEISHLVSVLVSDDNFNNRLNSLIDLNKADVPKERKENLLAEIKSWLLSVTHYQEKLHNRYYTSYPDIIGPILMALAQIVYGVKLIYSAVEKEINQSAHRGNRSVDQLLKMLIIFPIADLKSAVEVVEHCSDVGLMNLLNKNEISQDSNSFSTQDNKIRLIKICIRIIKTLSRTYAIDKVKNTLFLILEHVVLCWNQIQEEEKVKKAQEDSIYINRMKLTEEEEAAKEISQLFPSSREDDFGDLEAPVALDYVPPTPTKKVEDPMKLKSVEIEDICQLHSLIVREQAQNHWLSREPVAEDNYVALLSDRLSVFSTLIDGLHGHCEKQLDQFSISSYLIAADLQTADIFKPIKENNHYDFYRDTNISESKQCIPLLNAIQKRVDELLVEWPDHPTLQQITTIIQRVTGFSMSSPLSRFLTGLELLLTKLHHWEENAHAGVSLAQHSASLTNQIIAWRKLELSAWKGALHSTYLKCEERARKWWFYLFSIVTAYIRNTETASLAEETENIVKTLQGYMETSSLGEFSVRLDLLYTFHCHALLFPSSQRQTTISSILWNLYNFYKLFKNAISKTILDLSLPIEKKLKDFVKIARWNDINYWSIKSAVEKTHHTLLKHIKEYEKILNEPARGAMIKIDIPNLNRKLNLSSLNPANFLTSLKMAESYKDLEGDENLLARLSSLLKKSNSICKRTITKCEYSKLIDNFELFVEEIDETGKLIQEFDIDTTIEKDKKKSIVKSLLQRKRKTVSDLFRTLTQIGLSYRSGLLMFEQNNTAFASLPPINIEASLQQIDRRKCDKDWLNCWKGSEQYFYSSVARLAMLKIALEKPHKDLGPQFIERIKGFTSHSNSLLHLLKEALCHSSENIYVIRCQIAQLLKLEENNYGLVSDSFEKNKLLLKSLLDDVVYCLKQFIVLLDACPEEEAQLTDIDQVPTIFPLPLVESMLSAFKYDTIWESTKSKVQSLLKSCLRMQHDISVLEKHSKLASSFNKNTILNADVLTNQSEFTLIEDCFARLGDIVVEITKIQQLFNQSVEGHVINNPLVSCLDTIILHINNAISNGRAIEFPSDKSITIDKILEKLPKNCTEKLETFINKVLCIIQNFYKKHVLKNEEAQEVIPKTDENSETTQTTEETEEVDADLIVDGHLKEKLVQSLLSDSKILRISEVSDDLADVFSSLIELEDEIAKESIQGLLFYLAPLLDQLVSMYHYFNVQLTAAFNVLGKFSSSLLLAFTEFSRNGYNVPDELREEEEGEGETKKGGLGLGEGEGEKDVSDQIESEDQLEDARKPGEYGQEEDKDCKEEEKGIEMSEDFGGKLQDIEKKDEEENDEDKEDEDEEEPDKEMGETEKGADTLDKQVWGSDSEEEPEDDDELPKDEKGNKGAEQNEKQLGAGEEEKEAVDDDEEKQPKKKEPKEKEINEMDEPEVDDDQIDPYHGKQQPSPEVEPLEIPDDEDMAVDEDDDKGSEGEDEKENPFDIDVMKKKIEEENPPEEDKPEEDKDKTEEAKKEEDKPDEDDELPNPELKKPEVEEAEEEEEEGSKQDEPEGKVEQEKEEEKVGAEEASGTDEKSTDQQAEQSASKEGSKDQVKNSEDMDVNMETEAEESQAEGREETGAGRAEKEDQNTGGHRGTAGKRKNAGESEVEEKKQKPGQSEIERSLGNIDEPVKKKLKTIGIQKENEEEKEEMETEENRIQENSEADLYQHIHEANKSQHDAQTIDAATQEQVEKQMPVIGNEEDEKPKGEEDIIEISEDEEPIDVETIDEVESTPLKDKENYDDKRKKEKGEGGGIHDEATIEVEGEYSETFTVPRGYQSTFHTQISELEKQMLSEADKQMLRQELEKQLASWNTRPVVQEASEAWEKICSLTSSLAQQLSEELRLVLEPTTASSLKGDFRTGKRINMRKVIPYIASQFRKDKIWLRRTKPSKREYQIILAIDDSSSMADNHSKELAFESLAVVSKALNLLEAGDLAVISFGEAVRVLHQLGETFTESSGARLMQEFSFDQKKTRVAAAVEAALGLVSQRGPDSAQLLVIISDGRGVMSEGERVVRSAVRKANHTRLFIVFIIIDNPKTKDSVLDIRLPVFKGQKVMEIKPYMDAFPFPFYLILRDINNLPSVLSDALRQWFELVTDMQ</sequence>
<feature type="compositionally biased region" description="Basic and acidic residues" evidence="3">
    <location>
        <begin position="2116"/>
        <end position="2129"/>
    </location>
</feature>
<proteinExistence type="predicted"/>
<dbReference type="FunFam" id="3.40.50.410:FF:000028">
    <property type="entry name" value="Midasin"/>
    <property type="match status" value="1"/>
</dbReference>
<dbReference type="GO" id="GO:0030687">
    <property type="term" value="C:preribosome, large subunit precursor"/>
    <property type="evidence" value="ECO:0007669"/>
    <property type="project" value="TreeGrafter"/>
</dbReference>
<dbReference type="SUPFAM" id="SSF53300">
    <property type="entry name" value="vWA-like"/>
    <property type="match status" value="1"/>
</dbReference>
<name>A0A9P0HGT1_NEZVI</name>
<feature type="compositionally biased region" description="Acidic residues" evidence="3">
    <location>
        <begin position="2072"/>
        <end position="2084"/>
    </location>
</feature>
<keyword evidence="2" id="KW-0067">ATP-binding</keyword>
<evidence type="ECO:0000259" key="4">
    <source>
        <dbReference type="PROSITE" id="PS50234"/>
    </source>
</evidence>
<dbReference type="SMART" id="SM00327">
    <property type="entry name" value="VWA"/>
    <property type="match status" value="1"/>
</dbReference>
<feature type="compositionally biased region" description="Basic and acidic residues" evidence="3">
    <location>
        <begin position="2052"/>
        <end position="2065"/>
    </location>
</feature>
<evidence type="ECO:0000256" key="3">
    <source>
        <dbReference type="SAM" id="MobiDB-lite"/>
    </source>
</evidence>
<feature type="compositionally biased region" description="Acidic residues" evidence="3">
    <location>
        <begin position="2302"/>
        <end position="2315"/>
    </location>
</feature>
<evidence type="ECO:0000313" key="5">
    <source>
        <dbReference type="EMBL" id="CAH1402253.1"/>
    </source>
</evidence>
<feature type="compositionally biased region" description="Acidic residues" evidence="3">
    <location>
        <begin position="2155"/>
        <end position="2181"/>
    </location>
</feature>
<evidence type="ECO:0000256" key="1">
    <source>
        <dbReference type="ARBA" id="ARBA00022741"/>
    </source>
</evidence>
<feature type="compositionally biased region" description="Acidic residues" evidence="3">
    <location>
        <begin position="2036"/>
        <end position="2051"/>
    </location>
</feature>
<accession>A0A9P0HGT1</accession>
<organism evidence="5 6">
    <name type="scientific">Nezara viridula</name>
    <name type="common">Southern green stink bug</name>
    <name type="synonym">Cimex viridulus</name>
    <dbReference type="NCBI Taxonomy" id="85310"/>
    <lineage>
        <taxon>Eukaryota</taxon>
        <taxon>Metazoa</taxon>
        <taxon>Ecdysozoa</taxon>
        <taxon>Arthropoda</taxon>
        <taxon>Hexapoda</taxon>
        <taxon>Insecta</taxon>
        <taxon>Pterygota</taxon>
        <taxon>Neoptera</taxon>
        <taxon>Paraneoptera</taxon>
        <taxon>Hemiptera</taxon>
        <taxon>Heteroptera</taxon>
        <taxon>Panheteroptera</taxon>
        <taxon>Pentatomomorpha</taxon>
        <taxon>Pentatomoidea</taxon>
        <taxon>Pentatomidae</taxon>
        <taxon>Pentatominae</taxon>
        <taxon>Nezara</taxon>
    </lineage>
</organism>
<dbReference type="InterPro" id="IPR002035">
    <property type="entry name" value="VWF_A"/>
</dbReference>
<feature type="compositionally biased region" description="Basic and acidic residues" evidence="3">
    <location>
        <begin position="2008"/>
        <end position="2018"/>
    </location>
</feature>
<feature type="compositionally biased region" description="Basic and acidic residues" evidence="3">
    <location>
        <begin position="2291"/>
        <end position="2301"/>
    </location>
</feature>
<feature type="compositionally biased region" description="Acidic residues" evidence="3">
    <location>
        <begin position="2130"/>
        <end position="2141"/>
    </location>
</feature>
<feature type="compositionally biased region" description="Acidic residues" evidence="3">
    <location>
        <begin position="2103"/>
        <end position="2115"/>
    </location>
</feature>
<gene>
    <name evidence="5" type="ORF">NEZAVI_LOCUS11116</name>
</gene>
<feature type="compositionally biased region" description="Basic and acidic residues" evidence="3">
    <location>
        <begin position="2182"/>
        <end position="2196"/>
    </location>
</feature>
<dbReference type="GO" id="GO:0000055">
    <property type="term" value="P:ribosomal large subunit export from nucleus"/>
    <property type="evidence" value="ECO:0007669"/>
    <property type="project" value="TreeGrafter"/>
</dbReference>
<dbReference type="InterPro" id="IPR036465">
    <property type="entry name" value="vWFA_dom_sf"/>
</dbReference>
<evidence type="ECO:0000256" key="2">
    <source>
        <dbReference type="ARBA" id="ARBA00022840"/>
    </source>
</evidence>
<protein>
    <recommendedName>
        <fullName evidence="4">VWFA domain-containing protein</fullName>
    </recommendedName>
</protein>
<dbReference type="GO" id="GO:0005634">
    <property type="term" value="C:nucleus"/>
    <property type="evidence" value="ECO:0007669"/>
    <property type="project" value="TreeGrafter"/>
</dbReference>
<feature type="compositionally biased region" description="Acidic residues" evidence="3">
    <location>
        <begin position="2388"/>
        <end position="2397"/>
    </location>
</feature>
<feature type="compositionally biased region" description="Basic and acidic residues" evidence="3">
    <location>
        <begin position="2248"/>
        <end position="2280"/>
    </location>
</feature>
<evidence type="ECO:0000313" key="6">
    <source>
        <dbReference type="Proteomes" id="UP001152798"/>
    </source>
</evidence>
<dbReference type="OrthoDB" id="422220at2759"/>
<dbReference type="PROSITE" id="PS51257">
    <property type="entry name" value="PROKAR_LIPOPROTEIN"/>
    <property type="match status" value="1"/>
</dbReference>
<dbReference type="PROSITE" id="PS50234">
    <property type="entry name" value="VWFA"/>
    <property type="match status" value="1"/>
</dbReference>
<feature type="compositionally biased region" description="Polar residues" evidence="3">
    <location>
        <begin position="2281"/>
        <end position="2290"/>
    </location>
</feature>
<feature type="compositionally biased region" description="Acidic residues" evidence="3">
    <location>
        <begin position="2455"/>
        <end position="2475"/>
    </location>
</feature>
<feature type="compositionally biased region" description="Basic and acidic residues" evidence="3">
    <location>
        <begin position="2085"/>
        <end position="2097"/>
    </location>
</feature>
<feature type="region of interest" description="Disordered" evidence="3">
    <location>
        <begin position="2439"/>
        <end position="2497"/>
    </location>
</feature>
<feature type="compositionally biased region" description="Basic and acidic residues" evidence="3">
    <location>
        <begin position="2206"/>
        <end position="2220"/>
    </location>
</feature>
<keyword evidence="6" id="KW-1185">Reference proteome</keyword>
<keyword evidence="1" id="KW-0547">Nucleotide-binding</keyword>
<dbReference type="PANTHER" id="PTHR48103:SF2">
    <property type="entry name" value="MIDASIN"/>
    <property type="match status" value="1"/>
</dbReference>
<feature type="compositionally biased region" description="Basic and acidic residues" evidence="3">
    <location>
        <begin position="2478"/>
        <end position="2497"/>
    </location>
</feature>
<dbReference type="EMBL" id="OV725081">
    <property type="protein sequence ID" value="CAH1402253.1"/>
    <property type="molecule type" value="Genomic_DNA"/>
</dbReference>
<feature type="region of interest" description="Disordered" evidence="3">
    <location>
        <begin position="1954"/>
        <end position="2402"/>
    </location>
</feature>
<dbReference type="GO" id="GO:0005524">
    <property type="term" value="F:ATP binding"/>
    <property type="evidence" value="ECO:0007669"/>
    <property type="project" value="UniProtKB-KW"/>
</dbReference>
<dbReference type="Gene3D" id="3.40.50.410">
    <property type="entry name" value="von Willebrand factor, type A domain"/>
    <property type="match status" value="1"/>
</dbReference>